<gene>
    <name evidence="1" type="ORF">C7445_1021</name>
</gene>
<keyword evidence="2" id="KW-1185">Reference proteome</keyword>
<reference evidence="1 2" key="1">
    <citation type="submission" date="2019-03" db="EMBL/GenBank/DDBJ databases">
        <title>Genomic Encyclopedia of Type Strains, Phase IV (KMG-IV): sequencing the most valuable type-strain genomes for metagenomic binning, comparative biology and taxonomic classification.</title>
        <authorList>
            <person name="Goeker M."/>
        </authorList>
    </citation>
    <scope>NUCLEOTIDE SEQUENCE [LARGE SCALE GENOMIC DNA]</scope>
    <source>
        <strain evidence="1 2">DSM 17974</strain>
    </source>
</reference>
<organism evidence="1 2">
    <name type="scientific">Alicyclobacillus sacchari</name>
    <dbReference type="NCBI Taxonomy" id="392010"/>
    <lineage>
        <taxon>Bacteria</taxon>
        <taxon>Bacillati</taxon>
        <taxon>Bacillota</taxon>
        <taxon>Bacilli</taxon>
        <taxon>Bacillales</taxon>
        <taxon>Alicyclobacillaceae</taxon>
        <taxon>Alicyclobacillus</taxon>
    </lineage>
</organism>
<dbReference type="AlphaFoldDB" id="A0A4R8LS41"/>
<evidence type="ECO:0000313" key="2">
    <source>
        <dbReference type="Proteomes" id="UP000294581"/>
    </source>
</evidence>
<proteinExistence type="predicted"/>
<dbReference type="EMBL" id="SORF01000002">
    <property type="protein sequence ID" value="TDY50450.1"/>
    <property type="molecule type" value="Genomic_DNA"/>
</dbReference>
<name>A0A4R8LS41_9BACL</name>
<sequence length="50" mass="5334">MNDQAGLEGVVATRTRLSLVDGERGQLVYRVNAGLVLTQIADLNLTHLAA</sequence>
<comment type="caution">
    <text evidence="1">The sequence shown here is derived from an EMBL/GenBank/DDBJ whole genome shotgun (WGS) entry which is preliminary data.</text>
</comment>
<dbReference type="Proteomes" id="UP000294581">
    <property type="component" value="Unassembled WGS sequence"/>
</dbReference>
<dbReference type="RefSeq" id="WP_166668955.1">
    <property type="nucleotide sequence ID" value="NZ_BSUS01000001.1"/>
</dbReference>
<accession>A0A4R8LS41</accession>
<protein>
    <submittedName>
        <fullName evidence="1">Uncharacterized protein</fullName>
    </submittedName>
</protein>
<evidence type="ECO:0000313" key="1">
    <source>
        <dbReference type="EMBL" id="TDY50450.1"/>
    </source>
</evidence>